<proteinExistence type="predicted"/>
<feature type="signal peptide" evidence="2">
    <location>
        <begin position="1"/>
        <end position="25"/>
    </location>
</feature>
<feature type="region of interest" description="Disordered" evidence="1">
    <location>
        <begin position="216"/>
        <end position="236"/>
    </location>
</feature>
<dbReference type="VEuPathDB" id="VectorBase:ADIR007754"/>
<dbReference type="EnsemblMetazoa" id="ADIR007754-RA">
    <property type="protein sequence ID" value="ADIR007754-PA"/>
    <property type="gene ID" value="ADIR007754"/>
</dbReference>
<reference evidence="4" key="1">
    <citation type="submission" date="2013-03" db="EMBL/GenBank/DDBJ databases">
        <title>The Genome Sequence of Anopheles dirus WRAIR2.</title>
        <authorList>
            <consortium name="The Broad Institute Genomics Platform"/>
            <person name="Neafsey D.E."/>
            <person name="Walton C."/>
            <person name="Walker B."/>
            <person name="Young S.K."/>
            <person name="Zeng Q."/>
            <person name="Gargeya S."/>
            <person name="Fitzgerald M."/>
            <person name="Haas B."/>
            <person name="Abouelleil A."/>
            <person name="Allen A.W."/>
            <person name="Alvarado L."/>
            <person name="Arachchi H.M."/>
            <person name="Berlin A.M."/>
            <person name="Chapman S.B."/>
            <person name="Gainer-Dewar J."/>
            <person name="Goldberg J."/>
            <person name="Griggs A."/>
            <person name="Gujja S."/>
            <person name="Hansen M."/>
            <person name="Howarth C."/>
            <person name="Imamovic A."/>
            <person name="Ireland A."/>
            <person name="Larimer J."/>
            <person name="McCowan C."/>
            <person name="Murphy C."/>
            <person name="Pearson M."/>
            <person name="Poon T.W."/>
            <person name="Priest M."/>
            <person name="Roberts A."/>
            <person name="Saif S."/>
            <person name="Shea T."/>
            <person name="Sisk P."/>
            <person name="Sykes S."/>
            <person name="Wortman J."/>
            <person name="Nusbaum C."/>
            <person name="Birren B."/>
        </authorList>
    </citation>
    <scope>NUCLEOTIDE SEQUENCE [LARGE SCALE GENOMIC DNA]</scope>
    <source>
        <strain evidence="4">WRAIR2</strain>
    </source>
</reference>
<name>A0A182NJD0_9DIPT</name>
<keyword evidence="4" id="KW-1185">Reference proteome</keyword>
<dbReference type="Proteomes" id="UP000075884">
    <property type="component" value="Unassembled WGS sequence"/>
</dbReference>
<evidence type="ECO:0000256" key="2">
    <source>
        <dbReference type="SAM" id="SignalP"/>
    </source>
</evidence>
<dbReference type="AlphaFoldDB" id="A0A182NJD0"/>
<evidence type="ECO:0000256" key="1">
    <source>
        <dbReference type="SAM" id="MobiDB-lite"/>
    </source>
</evidence>
<organism evidence="3 4">
    <name type="scientific">Anopheles dirus</name>
    <dbReference type="NCBI Taxonomy" id="7168"/>
    <lineage>
        <taxon>Eukaryota</taxon>
        <taxon>Metazoa</taxon>
        <taxon>Ecdysozoa</taxon>
        <taxon>Arthropoda</taxon>
        <taxon>Hexapoda</taxon>
        <taxon>Insecta</taxon>
        <taxon>Pterygota</taxon>
        <taxon>Neoptera</taxon>
        <taxon>Endopterygota</taxon>
        <taxon>Diptera</taxon>
        <taxon>Nematocera</taxon>
        <taxon>Culicoidea</taxon>
        <taxon>Culicidae</taxon>
        <taxon>Anophelinae</taxon>
        <taxon>Anopheles</taxon>
    </lineage>
</organism>
<evidence type="ECO:0000313" key="3">
    <source>
        <dbReference type="EnsemblMetazoa" id="ADIR007754-PA"/>
    </source>
</evidence>
<feature type="chain" id="PRO_5008130090" evidence="2">
    <location>
        <begin position="26"/>
        <end position="261"/>
    </location>
</feature>
<protein>
    <submittedName>
        <fullName evidence="3">Uncharacterized protein</fullName>
    </submittedName>
</protein>
<evidence type="ECO:0000313" key="4">
    <source>
        <dbReference type="Proteomes" id="UP000075884"/>
    </source>
</evidence>
<keyword evidence="2" id="KW-0732">Signal</keyword>
<sequence>MAALFGRSLFVLACALVAGSEAGLAASYLAAPVAATYAAPIVPVAQGVLRSAYSQVVGRSYAPSFVPVATSLAYAAAPVVKAVPTVYAAPQQLVVGPVQKTVRPYAVAAPLSYAAPAVAPAAVYAPSVLSTRLAPLQPAVGVAPALAPAAPAASPLPAVFDARAVAAAPANVQRAFVTAFGSPQGIRLVGGAGTAYEGVATNVEVARAAPAGPDGVVAGGRSATPEGAPAASTPETFGVPPQTPFTEYGLPAPGAAAPVIP</sequence>
<accession>A0A182NJD0</accession>
<reference evidence="3" key="2">
    <citation type="submission" date="2020-05" db="UniProtKB">
        <authorList>
            <consortium name="EnsemblMetazoa"/>
        </authorList>
    </citation>
    <scope>IDENTIFICATION</scope>
    <source>
        <strain evidence="3">WRAIR2</strain>
    </source>
</reference>